<reference evidence="2 3" key="1">
    <citation type="submission" date="2015-01" db="EMBL/GenBank/DDBJ databases">
        <title>The Genome Sequence of Exophiala xenobiotica CBS118157.</title>
        <authorList>
            <consortium name="The Broad Institute Genomics Platform"/>
            <person name="Cuomo C."/>
            <person name="de Hoog S."/>
            <person name="Gorbushina A."/>
            <person name="Stielow B."/>
            <person name="Teixiera M."/>
            <person name="Abouelleil A."/>
            <person name="Chapman S.B."/>
            <person name="Priest M."/>
            <person name="Young S.K."/>
            <person name="Wortman J."/>
            <person name="Nusbaum C."/>
            <person name="Birren B."/>
        </authorList>
    </citation>
    <scope>NUCLEOTIDE SEQUENCE [LARGE SCALE GENOMIC DNA]</scope>
    <source>
        <strain evidence="2 3">CBS 118157</strain>
    </source>
</reference>
<keyword evidence="3" id="KW-1185">Reference proteome</keyword>
<accession>A0A0D2EQR6</accession>
<sequence>MGLAAELCAVITTSRAPKHSRSRTTIFLRVLRTSQGCFGIAKAHRKDKSGHQLSNMDPFSRSLKPPRAGEEDCLDDHTTLECDSSSNDKHQGFLGTDLFKLHAFSNFKFVW</sequence>
<feature type="region of interest" description="Disordered" evidence="1">
    <location>
        <begin position="45"/>
        <end position="72"/>
    </location>
</feature>
<dbReference type="HOGENOM" id="CLU_2158408_0_0_1"/>
<evidence type="ECO:0000313" key="3">
    <source>
        <dbReference type="Proteomes" id="UP000054342"/>
    </source>
</evidence>
<dbReference type="Proteomes" id="UP000054342">
    <property type="component" value="Unassembled WGS sequence"/>
</dbReference>
<gene>
    <name evidence="2" type="ORF">PV05_05686</name>
</gene>
<dbReference type="RefSeq" id="XP_013317669.1">
    <property type="nucleotide sequence ID" value="XM_013462215.1"/>
</dbReference>
<dbReference type="EMBL" id="KN847319">
    <property type="protein sequence ID" value="KIW57085.1"/>
    <property type="molecule type" value="Genomic_DNA"/>
</dbReference>
<proteinExistence type="predicted"/>
<name>A0A0D2EQR6_9EURO</name>
<evidence type="ECO:0000256" key="1">
    <source>
        <dbReference type="SAM" id="MobiDB-lite"/>
    </source>
</evidence>
<evidence type="ECO:0000313" key="2">
    <source>
        <dbReference type="EMBL" id="KIW57085.1"/>
    </source>
</evidence>
<dbReference type="AlphaFoldDB" id="A0A0D2EQR6"/>
<dbReference type="GeneID" id="25327594"/>
<protein>
    <submittedName>
        <fullName evidence="2">Uncharacterized protein</fullName>
    </submittedName>
</protein>
<organism evidence="2 3">
    <name type="scientific">Exophiala xenobiotica</name>
    <dbReference type="NCBI Taxonomy" id="348802"/>
    <lineage>
        <taxon>Eukaryota</taxon>
        <taxon>Fungi</taxon>
        <taxon>Dikarya</taxon>
        <taxon>Ascomycota</taxon>
        <taxon>Pezizomycotina</taxon>
        <taxon>Eurotiomycetes</taxon>
        <taxon>Chaetothyriomycetidae</taxon>
        <taxon>Chaetothyriales</taxon>
        <taxon>Herpotrichiellaceae</taxon>
        <taxon>Exophiala</taxon>
    </lineage>
</organism>